<keyword evidence="2" id="KW-1185">Reference proteome</keyword>
<evidence type="ECO:0000313" key="1">
    <source>
        <dbReference type="EMBL" id="MBL6279249.1"/>
    </source>
</evidence>
<dbReference type="EMBL" id="JAETXL010000009">
    <property type="protein sequence ID" value="MBL6279249.1"/>
    <property type="molecule type" value="Genomic_DNA"/>
</dbReference>
<accession>A0ABS1UTU8</accession>
<comment type="caution">
    <text evidence="1">The sequence shown here is derived from an EMBL/GenBank/DDBJ whole genome shotgun (WGS) entry which is preliminary data.</text>
</comment>
<organism evidence="1 2">
    <name type="scientific">Micromonospora fiedleri</name>
    <dbReference type="NCBI Taxonomy" id="1157498"/>
    <lineage>
        <taxon>Bacteria</taxon>
        <taxon>Bacillati</taxon>
        <taxon>Actinomycetota</taxon>
        <taxon>Actinomycetes</taxon>
        <taxon>Micromonosporales</taxon>
        <taxon>Micromonosporaceae</taxon>
        <taxon>Micromonospora</taxon>
    </lineage>
</organism>
<name>A0ABS1UTU8_9ACTN</name>
<evidence type="ECO:0000313" key="2">
    <source>
        <dbReference type="Proteomes" id="UP000661193"/>
    </source>
</evidence>
<dbReference type="Proteomes" id="UP000661193">
    <property type="component" value="Unassembled WGS sequence"/>
</dbReference>
<gene>
    <name evidence="1" type="ORF">JMF97_24140</name>
</gene>
<protein>
    <submittedName>
        <fullName evidence="1">XRE family transcriptional regulator</fullName>
    </submittedName>
</protein>
<sequence>MLWPEIIRRAAKVGTDRELVGMYPRRADLPRAVFREAIERANSRMWFGGYTSYFLWLEIPDAATTLAAKANAGADLRFLLGDPDSPVTAERDRLEATPLTLATRIAMTRAEISKVDATVPVRLSDRHIAMSVWVFDDEAIVATHIGSGLGQDSVTLHLRRAQDGGVFDRYVEHFESLWADSRPADPQN</sequence>
<proteinExistence type="predicted"/>
<reference evidence="1 2" key="1">
    <citation type="submission" date="2021-01" db="EMBL/GenBank/DDBJ databases">
        <title>Genome sequencing of Micromonospora fiedleri MG-37.</title>
        <authorList>
            <person name="Moreland P.E.J."/>
            <person name="Stach J.E.M."/>
        </authorList>
    </citation>
    <scope>NUCLEOTIDE SEQUENCE [LARGE SCALE GENOMIC DNA]</scope>
    <source>
        <strain evidence="1 2">MG-37</strain>
    </source>
</reference>